<sequence>MLERDMVSWNSVLAEYTRNEEMVMDFCFFERMMNTKLGLKGHPTFVEGGGRLARPGPVRFTRVNLEIEEGFKIFEEMSERNVVSWTTMINGFVHVGKLERARKLLNVMPYKDVATQTSLMSGHAQSGRMEEAMRLFQEMPKKDMVSWNTLISGYAQGG</sequence>
<dbReference type="InterPro" id="IPR046960">
    <property type="entry name" value="PPR_At4g14850-like_plant"/>
</dbReference>
<dbReference type="GO" id="GO:0003723">
    <property type="term" value="F:RNA binding"/>
    <property type="evidence" value="ECO:0007669"/>
    <property type="project" value="InterPro"/>
</dbReference>
<protein>
    <submittedName>
        <fullName evidence="3">Pentatricopeptide repeat-containing protein</fullName>
    </submittedName>
</protein>
<evidence type="ECO:0000313" key="3">
    <source>
        <dbReference type="EMBL" id="KAK1280697.1"/>
    </source>
</evidence>
<evidence type="ECO:0000313" key="4">
    <source>
        <dbReference type="Proteomes" id="UP001179952"/>
    </source>
</evidence>
<organism evidence="3 4">
    <name type="scientific">Acorus gramineus</name>
    <name type="common">Dwarf sweet flag</name>
    <dbReference type="NCBI Taxonomy" id="55184"/>
    <lineage>
        <taxon>Eukaryota</taxon>
        <taxon>Viridiplantae</taxon>
        <taxon>Streptophyta</taxon>
        <taxon>Embryophyta</taxon>
        <taxon>Tracheophyta</taxon>
        <taxon>Spermatophyta</taxon>
        <taxon>Magnoliopsida</taxon>
        <taxon>Liliopsida</taxon>
        <taxon>Acoraceae</taxon>
        <taxon>Acorus</taxon>
    </lineage>
</organism>
<dbReference type="NCBIfam" id="TIGR00756">
    <property type="entry name" value="PPR"/>
    <property type="match status" value="2"/>
</dbReference>
<evidence type="ECO:0000256" key="1">
    <source>
        <dbReference type="ARBA" id="ARBA00022737"/>
    </source>
</evidence>
<dbReference type="InterPro" id="IPR002885">
    <property type="entry name" value="PPR_rpt"/>
</dbReference>
<dbReference type="InterPro" id="IPR011990">
    <property type="entry name" value="TPR-like_helical_dom_sf"/>
</dbReference>
<dbReference type="Gene3D" id="1.25.40.10">
    <property type="entry name" value="Tetratricopeptide repeat domain"/>
    <property type="match status" value="1"/>
</dbReference>
<dbReference type="PANTHER" id="PTHR47926">
    <property type="entry name" value="PENTATRICOPEPTIDE REPEAT-CONTAINING PROTEIN"/>
    <property type="match status" value="1"/>
</dbReference>
<keyword evidence="1" id="KW-0677">Repeat</keyword>
<dbReference type="GO" id="GO:0009451">
    <property type="term" value="P:RNA modification"/>
    <property type="evidence" value="ECO:0007669"/>
    <property type="project" value="InterPro"/>
</dbReference>
<dbReference type="PROSITE" id="PS51375">
    <property type="entry name" value="PPR"/>
    <property type="match status" value="2"/>
</dbReference>
<accession>A0AAV9BWE1</accession>
<dbReference type="EMBL" id="JAUJYN010000001">
    <property type="protein sequence ID" value="KAK1280697.1"/>
    <property type="molecule type" value="Genomic_DNA"/>
</dbReference>
<reference evidence="3" key="2">
    <citation type="submission" date="2023-06" db="EMBL/GenBank/DDBJ databases">
        <authorList>
            <person name="Ma L."/>
            <person name="Liu K.-W."/>
            <person name="Li Z."/>
            <person name="Hsiao Y.-Y."/>
            <person name="Qi Y."/>
            <person name="Fu T."/>
            <person name="Tang G."/>
            <person name="Zhang D."/>
            <person name="Sun W.-H."/>
            <person name="Liu D.-K."/>
            <person name="Li Y."/>
            <person name="Chen G.-Z."/>
            <person name="Liu X.-D."/>
            <person name="Liao X.-Y."/>
            <person name="Jiang Y.-T."/>
            <person name="Yu X."/>
            <person name="Hao Y."/>
            <person name="Huang J."/>
            <person name="Zhao X.-W."/>
            <person name="Ke S."/>
            <person name="Chen Y.-Y."/>
            <person name="Wu W.-L."/>
            <person name="Hsu J.-L."/>
            <person name="Lin Y.-F."/>
            <person name="Huang M.-D."/>
            <person name="Li C.-Y."/>
            <person name="Huang L."/>
            <person name="Wang Z.-W."/>
            <person name="Zhao X."/>
            <person name="Zhong W.-Y."/>
            <person name="Peng D.-H."/>
            <person name="Ahmad S."/>
            <person name="Lan S."/>
            <person name="Zhang J.-S."/>
            <person name="Tsai W.-C."/>
            <person name="Van De Peer Y."/>
            <person name="Liu Z.-J."/>
        </authorList>
    </citation>
    <scope>NUCLEOTIDE SEQUENCE</scope>
    <source>
        <strain evidence="3">SCP</strain>
        <tissue evidence="3">Leaves</tissue>
    </source>
</reference>
<feature type="repeat" description="PPR" evidence="2">
    <location>
        <begin position="112"/>
        <end position="146"/>
    </location>
</feature>
<proteinExistence type="predicted"/>
<dbReference type="AlphaFoldDB" id="A0AAV9BWE1"/>
<evidence type="ECO:0000256" key="2">
    <source>
        <dbReference type="PROSITE-ProRule" id="PRU00708"/>
    </source>
</evidence>
<gene>
    <name evidence="3" type="ORF">QJS04_geneDACA020436</name>
</gene>
<keyword evidence="4" id="KW-1185">Reference proteome</keyword>
<dbReference type="Proteomes" id="UP001179952">
    <property type="component" value="Unassembled WGS sequence"/>
</dbReference>
<comment type="caution">
    <text evidence="3">The sequence shown here is derived from an EMBL/GenBank/DDBJ whole genome shotgun (WGS) entry which is preliminary data.</text>
</comment>
<name>A0AAV9BWE1_ACOGR</name>
<reference evidence="3" key="1">
    <citation type="journal article" date="2023" name="Nat. Commun.">
        <title>Diploid and tetraploid genomes of Acorus and the evolution of monocots.</title>
        <authorList>
            <person name="Ma L."/>
            <person name="Liu K.W."/>
            <person name="Li Z."/>
            <person name="Hsiao Y.Y."/>
            <person name="Qi Y."/>
            <person name="Fu T."/>
            <person name="Tang G.D."/>
            <person name="Zhang D."/>
            <person name="Sun W.H."/>
            <person name="Liu D.K."/>
            <person name="Li Y."/>
            <person name="Chen G.Z."/>
            <person name="Liu X.D."/>
            <person name="Liao X.Y."/>
            <person name="Jiang Y.T."/>
            <person name="Yu X."/>
            <person name="Hao Y."/>
            <person name="Huang J."/>
            <person name="Zhao X.W."/>
            <person name="Ke S."/>
            <person name="Chen Y.Y."/>
            <person name="Wu W.L."/>
            <person name="Hsu J.L."/>
            <person name="Lin Y.F."/>
            <person name="Huang M.D."/>
            <person name="Li C.Y."/>
            <person name="Huang L."/>
            <person name="Wang Z.W."/>
            <person name="Zhao X."/>
            <person name="Zhong W.Y."/>
            <person name="Peng D.H."/>
            <person name="Ahmad S."/>
            <person name="Lan S."/>
            <person name="Zhang J.S."/>
            <person name="Tsai W.C."/>
            <person name="Van de Peer Y."/>
            <person name="Liu Z.J."/>
        </authorList>
    </citation>
    <scope>NUCLEOTIDE SEQUENCE</scope>
    <source>
        <strain evidence="3">SCP</strain>
    </source>
</reference>
<dbReference type="Pfam" id="PF01535">
    <property type="entry name" value="PPR"/>
    <property type="match status" value="4"/>
</dbReference>
<feature type="repeat" description="PPR" evidence="2">
    <location>
        <begin position="81"/>
        <end position="111"/>
    </location>
</feature>